<dbReference type="Proteomes" id="UP001179952">
    <property type="component" value="Unassembled WGS sequence"/>
</dbReference>
<organism evidence="3 4">
    <name type="scientific">Acorus gramineus</name>
    <name type="common">Dwarf sweet flag</name>
    <dbReference type="NCBI Taxonomy" id="55184"/>
    <lineage>
        <taxon>Eukaryota</taxon>
        <taxon>Viridiplantae</taxon>
        <taxon>Streptophyta</taxon>
        <taxon>Embryophyta</taxon>
        <taxon>Tracheophyta</taxon>
        <taxon>Spermatophyta</taxon>
        <taxon>Magnoliopsida</taxon>
        <taxon>Liliopsida</taxon>
        <taxon>Acoraceae</taxon>
        <taxon>Acorus</taxon>
    </lineage>
</organism>
<dbReference type="EMBL" id="JAUJYN010000007">
    <property type="protein sequence ID" value="KAK1266819.1"/>
    <property type="molecule type" value="Genomic_DNA"/>
</dbReference>
<dbReference type="Pfam" id="PF12819">
    <property type="entry name" value="Malectin_like"/>
    <property type="match status" value="1"/>
</dbReference>
<name>A0AAV9AR15_ACOGR</name>
<reference evidence="3" key="1">
    <citation type="journal article" date="2023" name="Nat. Commun.">
        <title>Diploid and tetraploid genomes of Acorus and the evolution of monocots.</title>
        <authorList>
            <person name="Ma L."/>
            <person name="Liu K.W."/>
            <person name="Li Z."/>
            <person name="Hsiao Y.Y."/>
            <person name="Qi Y."/>
            <person name="Fu T."/>
            <person name="Tang G.D."/>
            <person name="Zhang D."/>
            <person name="Sun W.H."/>
            <person name="Liu D.K."/>
            <person name="Li Y."/>
            <person name="Chen G.Z."/>
            <person name="Liu X.D."/>
            <person name="Liao X.Y."/>
            <person name="Jiang Y.T."/>
            <person name="Yu X."/>
            <person name="Hao Y."/>
            <person name="Huang J."/>
            <person name="Zhao X.W."/>
            <person name="Ke S."/>
            <person name="Chen Y.Y."/>
            <person name="Wu W.L."/>
            <person name="Hsu J.L."/>
            <person name="Lin Y.F."/>
            <person name="Huang M.D."/>
            <person name="Li C.Y."/>
            <person name="Huang L."/>
            <person name="Wang Z.W."/>
            <person name="Zhao X."/>
            <person name="Zhong W.Y."/>
            <person name="Peng D.H."/>
            <person name="Ahmad S."/>
            <person name="Lan S."/>
            <person name="Zhang J.S."/>
            <person name="Tsai W.C."/>
            <person name="Van de Peer Y."/>
            <person name="Liu Z.J."/>
        </authorList>
    </citation>
    <scope>NUCLEOTIDE SEQUENCE</scope>
    <source>
        <strain evidence="3">SCP</strain>
    </source>
</reference>
<feature type="domain" description="Malectin-like" evidence="2">
    <location>
        <begin position="6"/>
        <end position="94"/>
    </location>
</feature>
<dbReference type="AlphaFoldDB" id="A0AAV9AR15"/>
<dbReference type="GO" id="GO:0016020">
    <property type="term" value="C:membrane"/>
    <property type="evidence" value="ECO:0007669"/>
    <property type="project" value="UniProtKB-SubCell"/>
</dbReference>
<comment type="caution">
    <text evidence="3">The sequence shown here is derived from an EMBL/GenBank/DDBJ whole genome shotgun (WGS) entry which is preliminary data.</text>
</comment>
<evidence type="ECO:0000259" key="2">
    <source>
        <dbReference type="Pfam" id="PF12819"/>
    </source>
</evidence>
<gene>
    <name evidence="3" type="ORF">QJS04_geneDACA002579</name>
</gene>
<proteinExistence type="predicted"/>
<evidence type="ECO:0000313" key="4">
    <source>
        <dbReference type="Proteomes" id="UP001179952"/>
    </source>
</evidence>
<evidence type="ECO:0000256" key="1">
    <source>
        <dbReference type="ARBA" id="ARBA00004167"/>
    </source>
</evidence>
<accession>A0AAV9AR15</accession>
<dbReference type="InterPro" id="IPR024788">
    <property type="entry name" value="Malectin-like_Carb-bd_dom"/>
</dbReference>
<comment type="subcellular location">
    <subcellularLocation>
        <location evidence="1">Membrane</location>
        <topology evidence="1">Single-pass membrane protein</topology>
    </subcellularLocation>
</comment>
<evidence type="ECO:0000313" key="3">
    <source>
        <dbReference type="EMBL" id="KAK1266819.1"/>
    </source>
</evidence>
<reference evidence="3" key="2">
    <citation type="submission" date="2023-06" db="EMBL/GenBank/DDBJ databases">
        <authorList>
            <person name="Ma L."/>
            <person name="Liu K.-W."/>
            <person name="Li Z."/>
            <person name="Hsiao Y.-Y."/>
            <person name="Qi Y."/>
            <person name="Fu T."/>
            <person name="Tang G."/>
            <person name="Zhang D."/>
            <person name="Sun W.-H."/>
            <person name="Liu D.-K."/>
            <person name="Li Y."/>
            <person name="Chen G.-Z."/>
            <person name="Liu X.-D."/>
            <person name="Liao X.-Y."/>
            <person name="Jiang Y.-T."/>
            <person name="Yu X."/>
            <person name="Hao Y."/>
            <person name="Huang J."/>
            <person name="Zhao X.-W."/>
            <person name="Ke S."/>
            <person name="Chen Y.-Y."/>
            <person name="Wu W.-L."/>
            <person name="Hsu J.-L."/>
            <person name="Lin Y.-F."/>
            <person name="Huang M.-D."/>
            <person name="Li C.-Y."/>
            <person name="Huang L."/>
            <person name="Wang Z.-W."/>
            <person name="Zhao X."/>
            <person name="Zhong W.-Y."/>
            <person name="Peng D.-H."/>
            <person name="Ahmad S."/>
            <person name="Lan S."/>
            <person name="Zhang J.-S."/>
            <person name="Tsai W.-C."/>
            <person name="Van De Peer Y."/>
            <person name="Liu Z.-J."/>
        </authorList>
    </citation>
    <scope>NUCLEOTIDE SEQUENCE</scope>
    <source>
        <strain evidence="3">SCP</strain>
        <tissue evidence="3">Leaves</tissue>
    </source>
</reference>
<keyword evidence="4" id="KW-1185">Reference proteome</keyword>
<protein>
    <recommendedName>
        <fullName evidence="2">Malectin-like domain-containing protein</fullName>
    </recommendedName>
</protein>
<sequence>MNHVSITTSNVNGNDNFRLPSAVKALPAITPSTGDAIEIIWESSVYFPDGYHIYMHFEELQLLESNETRIIGVKFNGEFFSKPFQPDFLSAITIFKLIFQWIE</sequence>